<feature type="region of interest" description="Disordered" evidence="1">
    <location>
        <begin position="30"/>
        <end position="54"/>
    </location>
</feature>
<sequence>MWQCQYCTSVIPKGDLKVVLDRGRMTIVGSEPVSARSPTDPETKGSYDRISTSCSPTDTVVLTLERPRQNSGSKAMPSGESWRGPGGTGVKRVEKLCYKLSRRNPSPAETSHSFTL</sequence>
<keyword evidence="3" id="KW-1185">Reference proteome</keyword>
<evidence type="ECO:0000313" key="2">
    <source>
        <dbReference type="EMBL" id="KFD50799.1"/>
    </source>
</evidence>
<evidence type="ECO:0000256" key="1">
    <source>
        <dbReference type="SAM" id="MobiDB-lite"/>
    </source>
</evidence>
<protein>
    <submittedName>
        <fullName evidence="2">Uncharacterized protein</fullName>
    </submittedName>
</protein>
<dbReference type="Proteomes" id="UP000030764">
    <property type="component" value="Unassembled WGS sequence"/>
</dbReference>
<dbReference type="EMBL" id="KL363248">
    <property type="protein sequence ID" value="KFD50799.1"/>
    <property type="molecule type" value="Genomic_DNA"/>
</dbReference>
<proteinExistence type="predicted"/>
<feature type="region of interest" description="Disordered" evidence="1">
    <location>
        <begin position="66"/>
        <end position="88"/>
    </location>
</feature>
<evidence type="ECO:0000313" key="3">
    <source>
        <dbReference type="Proteomes" id="UP000030764"/>
    </source>
</evidence>
<reference evidence="2 3" key="1">
    <citation type="journal article" date="2014" name="Nat. Genet.">
        <title>Genome and transcriptome of the porcine whipworm Trichuris suis.</title>
        <authorList>
            <person name="Jex A.R."/>
            <person name="Nejsum P."/>
            <person name="Schwarz E.M."/>
            <person name="Hu L."/>
            <person name="Young N.D."/>
            <person name="Hall R.S."/>
            <person name="Korhonen P.K."/>
            <person name="Liao S."/>
            <person name="Thamsborg S."/>
            <person name="Xia J."/>
            <person name="Xu P."/>
            <person name="Wang S."/>
            <person name="Scheerlinck J.P."/>
            <person name="Hofmann A."/>
            <person name="Sternberg P.W."/>
            <person name="Wang J."/>
            <person name="Gasser R.B."/>
        </authorList>
    </citation>
    <scope>NUCLEOTIDE SEQUENCE [LARGE SCALE GENOMIC DNA]</scope>
    <source>
        <strain evidence="2">DCEP-RM93M</strain>
    </source>
</reference>
<gene>
    <name evidence="2" type="ORF">M513_08340</name>
</gene>
<accession>A0A085M0Q3</accession>
<name>A0A085M0Q3_9BILA</name>
<organism evidence="2 3">
    <name type="scientific">Trichuris suis</name>
    <name type="common">pig whipworm</name>
    <dbReference type="NCBI Taxonomy" id="68888"/>
    <lineage>
        <taxon>Eukaryota</taxon>
        <taxon>Metazoa</taxon>
        <taxon>Ecdysozoa</taxon>
        <taxon>Nematoda</taxon>
        <taxon>Enoplea</taxon>
        <taxon>Dorylaimia</taxon>
        <taxon>Trichinellida</taxon>
        <taxon>Trichuridae</taxon>
        <taxon>Trichuris</taxon>
    </lineage>
</organism>
<dbReference type="AlphaFoldDB" id="A0A085M0Q3"/>